<reference evidence="3" key="2">
    <citation type="submission" date="2024-04" db="EMBL/GenBank/DDBJ databases">
        <authorList>
            <person name="Chen Y."/>
            <person name="Shah S."/>
            <person name="Dougan E. K."/>
            <person name="Thang M."/>
            <person name="Chan C."/>
        </authorList>
    </citation>
    <scope>NUCLEOTIDE SEQUENCE [LARGE SCALE GENOMIC DNA]</scope>
</reference>
<dbReference type="EMBL" id="CAMXCT020005584">
    <property type="protein sequence ID" value="CAL1166164.1"/>
    <property type="molecule type" value="Genomic_DNA"/>
</dbReference>
<accession>A0A9P1DLZ4</accession>
<feature type="region of interest" description="Disordered" evidence="1">
    <location>
        <begin position="1"/>
        <end position="34"/>
    </location>
</feature>
<protein>
    <submittedName>
        <fullName evidence="2">Uncharacterized protein</fullName>
    </submittedName>
</protein>
<evidence type="ECO:0000313" key="4">
    <source>
        <dbReference type="Proteomes" id="UP001152797"/>
    </source>
</evidence>
<dbReference type="Proteomes" id="UP001152797">
    <property type="component" value="Unassembled WGS sequence"/>
</dbReference>
<sequence>MGQASCSEVFKGSPQRRAQGQGTPRPAPRAAPPLVELRPSEGTQVDVQVLRNQLQAKERALQLLRNDAVDHKYLLQLLDARGLEGSPLPNVPTVVEALGDARINDGDAAAGDPGTLEVPPSAAPSAEQLEEGEVKESSAAEAAPGAS</sequence>
<dbReference type="EMBL" id="CAMXCT030005584">
    <property type="protein sequence ID" value="CAL4800101.1"/>
    <property type="molecule type" value="Genomic_DNA"/>
</dbReference>
<dbReference type="AlphaFoldDB" id="A0A9P1DLZ4"/>
<comment type="caution">
    <text evidence="2">The sequence shown here is derived from an EMBL/GenBank/DDBJ whole genome shotgun (WGS) entry which is preliminary data.</text>
</comment>
<keyword evidence="4" id="KW-1185">Reference proteome</keyword>
<evidence type="ECO:0000313" key="2">
    <source>
        <dbReference type="EMBL" id="CAI4012789.1"/>
    </source>
</evidence>
<reference evidence="2" key="1">
    <citation type="submission" date="2022-10" db="EMBL/GenBank/DDBJ databases">
        <authorList>
            <person name="Chen Y."/>
            <person name="Dougan E. K."/>
            <person name="Chan C."/>
            <person name="Rhodes N."/>
            <person name="Thang M."/>
        </authorList>
    </citation>
    <scope>NUCLEOTIDE SEQUENCE</scope>
</reference>
<dbReference type="EMBL" id="CAMXCT010005584">
    <property type="protein sequence ID" value="CAI4012789.1"/>
    <property type="molecule type" value="Genomic_DNA"/>
</dbReference>
<gene>
    <name evidence="2" type="ORF">C1SCF055_LOCUS37817</name>
</gene>
<proteinExistence type="predicted"/>
<organism evidence="2">
    <name type="scientific">Cladocopium goreaui</name>
    <dbReference type="NCBI Taxonomy" id="2562237"/>
    <lineage>
        <taxon>Eukaryota</taxon>
        <taxon>Sar</taxon>
        <taxon>Alveolata</taxon>
        <taxon>Dinophyceae</taxon>
        <taxon>Suessiales</taxon>
        <taxon>Symbiodiniaceae</taxon>
        <taxon>Cladocopium</taxon>
    </lineage>
</organism>
<name>A0A9P1DLZ4_9DINO</name>
<evidence type="ECO:0000256" key="1">
    <source>
        <dbReference type="SAM" id="MobiDB-lite"/>
    </source>
</evidence>
<feature type="region of interest" description="Disordered" evidence="1">
    <location>
        <begin position="102"/>
        <end position="147"/>
    </location>
</feature>
<evidence type="ECO:0000313" key="3">
    <source>
        <dbReference type="EMBL" id="CAL1166164.1"/>
    </source>
</evidence>